<dbReference type="WBParaSite" id="PDA_v2.g2792.t1">
    <property type="protein sequence ID" value="PDA_v2.g2792.t1"/>
    <property type="gene ID" value="PDA_v2.g2792"/>
</dbReference>
<comment type="catalytic activity">
    <reaction evidence="7">
        <text>L-threonyl-[protein] + ATP = O-phospho-L-threonyl-[protein] + ADP + H(+)</text>
        <dbReference type="Rhea" id="RHEA:46608"/>
        <dbReference type="Rhea" id="RHEA-COMP:11060"/>
        <dbReference type="Rhea" id="RHEA-COMP:11605"/>
        <dbReference type="ChEBI" id="CHEBI:15378"/>
        <dbReference type="ChEBI" id="CHEBI:30013"/>
        <dbReference type="ChEBI" id="CHEBI:30616"/>
        <dbReference type="ChEBI" id="CHEBI:61977"/>
        <dbReference type="ChEBI" id="CHEBI:456216"/>
        <dbReference type="EC" id="2.7.11.1"/>
    </reaction>
</comment>
<evidence type="ECO:0000256" key="7">
    <source>
        <dbReference type="ARBA" id="ARBA00047899"/>
    </source>
</evidence>
<dbReference type="GO" id="GO:0005524">
    <property type="term" value="F:ATP binding"/>
    <property type="evidence" value="ECO:0007669"/>
    <property type="project" value="UniProtKB-UniRule"/>
</dbReference>
<dbReference type="SMART" id="SM01331">
    <property type="entry name" value="DUF3635"/>
    <property type="match status" value="1"/>
</dbReference>
<keyword evidence="6 9" id="KW-0067">ATP-binding</keyword>
<dbReference type="PANTHER" id="PTHR24419:SF18">
    <property type="entry name" value="SERINE_THREONINE-PROTEIN KINASE HASPIN"/>
    <property type="match status" value="1"/>
</dbReference>
<evidence type="ECO:0000256" key="3">
    <source>
        <dbReference type="ARBA" id="ARBA00022679"/>
    </source>
</evidence>
<feature type="binding site" evidence="9">
    <location>
        <position position="458"/>
    </location>
    <ligand>
        <name>ATP</name>
        <dbReference type="ChEBI" id="CHEBI:30616"/>
    </ligand>
</feature>
<dbReference type="Proteomes" id="UP000887578">
    <property type="component" value="Unplaced"/>
</dbReference>
<evidence type="ECO:0000256" key="9">
    <source>
        <dbReference type="PROSITE-ProRule" id="PRU10141"/>
    </source>
</evidence>
<dbReference type="GO" id="GO:0000278">
    <property type="term" value="P:mitotic cell cycle"/>
    <property type="evidence" value="ECO:0007669"/>
    <property type="project" value="TreeGrafter"/>
</dbReference>
<keyword evidence="12" id="KW-1185">Reference proteome</keyword>
<dbReference type="InterPro" id="IPR011009">
    <property type="entry name" value="Kinase-like_dom_sf"/>
</dbReference>
<dbReference type="PROSITE" id="PS50011">
    <property type="entry name" value="PROTEIN_KINASE_DOM"/>
    <property type="match status" value="1"/>
</dbReference>
<dbReference type="InterPro" id="IPR000719">
    <property type="entry name" value="Prot_kinase_dom"/>
</dbReference>
<evidence type="ECO:0000256" key="6">
    <source>
        <dbReference type="ARBA" id="ARBA00022840"/>
    </source>
</evidence>
<dbReference type="Gene3D" id="3.30.200.20">
    <property type="entry name" value="Phosphorylase Kinase, domain 1"/>
    <property type="match status" value="1"/>
</dbReference>
<reference evidence="13" key="1">
    <citation type="submission" date="2022-11" db="UniProtKB">
        <authorList>
            <consortium name="WormBaseParasite"/>
        </authorList>
    </citation>
    <scope>IDENTIFICATION</scope>
</reference>
<dbReference type="GO" id="GO:0072354">
    <property type="term" value="F:histone H3T3 kinase activity"/>
    <property type="evidence" value="ECO:0007669"/>
    <property type="project" value="TreeGrafter"/>
</dbReference>
<dbReference type="GO" id="GO:0035556">
    <property type="term" value="P:intracellular signal transduction"/>
    <property type="evidence" value="ECO:0007669"/>
    <property type="project" value="TreeGrafter"/>
</dbReference>
<feature type="region of interest" description="Disordered" evidence="10">
    <location>
        <begin position="241"/>
        <end position="324"/>
    </location>
</feature>
<dbReference type="PROSITE" id="PS00107">
    <property type="entry name" value="PROTEIN_KINASE_ATP"/>
    <property type="match status" value="1"/>
</dbReference>
<dbReference type="AlphaFoldDB" id="A0A914QEU2"/>
<name>A0A914QEU2_9BILA</name>
<evidence type="ECO:0000259" key="11">
    <source>
        <dbReference type="PROSITE" id="PS50011"/>
    </source>
</evidence>
<keyword evidence="5" id="KW-0418">Kinase</keyword>
<dbReference type="GO" id="GO:0005634">
    <property type="term" value="C:nucleus"/>
    <property type="evidence" value="ECO:0007669"/>
    <property type="project" value="TreeGrafter"/>
</dbReference>
<evidence type="ECO:0000313" key="12">
    <source>
        <dbReference type="Proteomes" id="UP000887578"/>
    </source>
</evidence>
<dbReference type="Gene3D" id="3.90.70.10">
    <property type="entry name" value="Cysteine proteinases"/>
    <property type="match status" value="1"/>
</dbReference>
<evidence type="ECO:0000256" key="4">
    <source>
        <dbReference type="ARBA" id="ARBA00022741"/>
    </source>
</evidence>
<dbReference type="PANTHER" id="PTHR24419">
    <property type="entry name" value="INTERLEUKIN-1 RECEPTOR-ASSOCIATED KINASE"/>
    <property type="match status" value="1"/>
</dbReference>
<feature type="domain" description="Protein kinase" evidence="11">
    <location>
        <begin position="430"/>
        <end position="755"/>
    </location>
</feature>
<dbReference type="Pfam" id="PF12330">
    <property type="entry name" value="Haspin_kinase"/>
    <property type="match status" value="1"/>
</dbReference>
<comment type="catalytic activity">
    <reaction evidence="8">
        <text>L-seryl-[protein] + ATP = O-phospho-L-seryl-[protein] + ADP + H(+)</text>
        <dbReference type="Rhea" id="RHEA:17989"/>
        <dbReference type="Rhea" id="RHEA-COMP:9863"/>
        <dbReference type="Rhea" id="RHEA-COMP:11604"/>
        <dbReference type="ChEBI" id="CHEBI:15378"/>
        <dbReference type="ChEBI" id="CHEBI:29999"/>
        <dbReference type="ChEBI" id="CHEBI:30616"/>
        <dbReference type="ChEBI" id="CHEBI:83421"/>
        <dbReference type="ChEBI" id="CHEBI:456216"/>
        <dbReference type="EC" id="2.7.11.1"/>
    </reaction>
</comment>
<evidence type="ECO:0000256" key="10">
    <source>
        <dbReference type="SAM" id="MobiDB-lite"/>
    </source>
</evidence>
<dbReference type="SMART" id="SM00220">
    <property type="entry name" value="S_TKc"/>
    <property type="match status" value="1"/>
</dbReference>
<dbReference type="Gene3D" id="1.10.510.10">
    <property type="entry name" value="Transferase(Phosphotransferase) domain 1"/>
    <property type="match status" value="1"/>
</dbReference>
<dbReference type="SUPFAM" id="SSF56112">
    <property type="entry name" value="Protein kinase-like (PK-like)"/>
    <property type="match status" value="1"/>
</dbReference>
<evidence type="ECO:0000256" key="5">
    <source>
        <dbReference type="ARBA" id="ARBA00022777"/>
    </source>
</evidence>
<evidence type="ECO:0000313" key="13">
    <source>
        <dbReference type="WBParaSite" id="PDA_v2.g2792.t1"/>
    </source>
</evidence>
<evidence type="ECO:0000256" key="1">
    <source>
        <dbReference type="ARBA" id="ARBA00012513"/>
    </source>
</evidence>
<evidence type="ECO:0000256" key="2">
    <source>
        <dbReference type="ARBA" id="ARBA00022527"/>
    </source>
</evidence>
<dbReference type="InterPro" id="IPR017441">
    <property type="entry name" value="Protein_kinase_ATP_BS"/>
</dbReference>
<accession>A0A914QEU2</accession>
<sequence length="755" mass="85703">MKSLYEIVALQNCNTENLRHQLLQYADISLHGQEDAMDALITIISNVSELKHLFQFETIDSVKCGCNNNLWRTATEAKAVTLQISTSPFNEDNTIISMLSDFEKEKKNDDVNCHNCKDNFYHKNDFNILNQQKCLILDLNTRLSLASITKVKLDSETFKHKNKIWKLIGGIQYSGSGISGHYKTWKKTDQGWIIIDGSQRIYVSNFPEIVSSFKCLMFSLINENDSNQDESEKIYHDFDTMDTESHHSRHSSPANEVGIDSTPMETDSSQKHLQNTTSQPPPPATDSAFNFRNVDCRPRRKRGNVTGYPPASYQSFTSPPSSSAADIIKESSHSVLYVEPVLCTVQSSSELIEKSDISKTSSNQVSVDLGCDVSSVAEDDDITYEDPNHEIRNYLEHYKGDGTPLSKLLNVCGGSTSVISWEEAFTELSSENVKKLGEGGFGEVYSLLFNKTEKCAFKVFPFQHDQNEKYPEFNGGSMLNAETIIAEILITSELSNLSNGGDNMTRNFVQLHRAWIIKGEYPEALQKSWDKFKSEGKESYNTSPSQYSSTTRHYVGMVLSLGGSELEKVILKSDKQLLSIFLQVSLSLAIAETEMQFEHRDLHLSNILVIEDEEKACLNYRWKGNNYKVETYGLVVTIIDFTNSRIQKGSDVVYMDLAEDEELFNQHGDIQFQVYRDMRDLLENEWSKFAPKTNSLWLGYLAHKLAEKPTKDVLIDEEHRREMFNLLKKSGDFNSAGDFLQSDIAHEIFQGFFNE</sequence>
<keyword evidence="3" id="KW-0808">Transferase</keyword>
<organism evidence="12 13">
    <name type="scientific">Panagrolaimus davidi</name>
    <dbReference type="NCBI Taxonomy" id="227884"/>
    <lineage>
        <taxon>Eukaryota</taxon>
        <taxon>Metazoa</taxon>
        <taxon>Ecdysozoa</taxon>
        <taxon>Nematoda</taxon>
        <taxon>Chromadorea</taxon>
        <taxon>Rhabditida</taxon>
        <taxon>Tylenchina</taxon>
        <taxon>Panagrolaimomorpha</taxon>
        <taxon>Panagrolaimoidea</taxon>
        <taxon>Panagrolaimidae</taxon>
        <taxon>Panagrolaimus</taxon>
    </lineage>
</organism>
<dbReference type="GO" id="GO:0005737">
    <property type="term" value="C:cytoplasm"/>
    <property type="evidence" value="ECO:0007669"/>
    <property type="project" value="TreeGrafter"/>
</dbReference>
<keyword evidence="4 9" id="KW-0547">Nucleotide-binding</keyword>
<dbReference type="InterPro" id="IPR038765">
    <property type="entry name" value="Papain-like_cys_pep_sf"/>
</dbReference>
<proteinExistence type="predicted"/>
<protein>
    <recommendedName>
        <fullName evidence="1">non-specific serine/threonine protein kinase</fullName>
        <ecNumber evidence="1">2.7.11.1</ecNumber>
    </recommendedName>
</protein>
<evidence type="ECO:0000256" key="8">
    <source>
        <dbReference type="ARBA" id="ARBA00048679"/>
    </source>
</evidence>
<keyword evidence="2" id="KW-0723">Serine/threonine-protein kinase</keyword>
<dbReference type="SUPFAM" id="SSF54001">
    <property type="entry name" value="Cysteine proteinases"/>
    <property type="match status" value="1"/>
</dbReference>
<dbReference type="EC" id="2.7.11.1" evidence="1"/>
<feature type="compositionally biased region" description="Polar residues" evidence="10">
    <location>
        <begin position="263"/>
        <end position="278"/>
    </location>
</feature>
<dbReference type="InterPro" id="IPR024604">
    <property type="entry name" value="GSG2_C"/>
</dbReference>